<evidence type="ECO:0000313" key="4">
    <source>
        <dbReference type="Proteomes" id="UP000286734"/>
    </source>
</evidence>
<name>A0A430R550_THESC</name>
<keyword evidence="1" id="KW-0175">Coiled coil</keyword>
<dbReference type="SUPFAM" id="SSF58100">
    <property type="entry name" value="Bacterial hemolysins"/>
    <property type="match status" value="1"/>
</dbReference>
<dbReference type="AlphaFoldDB" id="A0A430R550"/>
<protein>
    <recommendedName>
        <fullName evidence="2">SLH domain-containing protein</fullName>
    </recommendedName>
</protein>
<dbReference type="Pfam" id="PF00395">
    <property type="entry name" value="SLH"/>
    <property type="match status" value="1"/>
</dbReference>
<dbReference type="Proteomes" id="UP000286734">
    <property type="component" value="Unassembled WGS sequence"/>
</dbReference>
<gene>
    <name evidence="3" type="ORF">CSW47_10560</name>
</gene>
<evidence type="ECO:0000259" key="2">
    <source>
        <dbReference type="PROSITE" id="PS51272"/>
    </source>
</evidence>
<organism evidence="3 4">
    <name type="scientific">Thermus scotoductus</name>
    <dbReference type="NCBI Taxonomy" id="37636"/>
    <lineage>
        <taxon>Bacteria</taxon>
        <taxon>Thermotogati</taxon>
        <taxon>Deinococcota</taxon>
        <taxon>Deinococci</taxon>
        <taxon>Thermales</taxon>
        <taxon>Thermaceae</taxon>
        <taxon>Thermus</taxon>
    </lineage>
</organism>
<dbReference type="PROSITE" id="PS51272">
    <property type="entry name" value="SLH"/>
    <property type="match status" value="1"/>
</dbReference>
<feature type="coiled-coil region" evidence="1">
    <location>
        <begin position="204"/>
        <end position="262"/>
    </location>
</feature>
<accession>A0A430R550</accession>
<dbReference type="Gene3D" id="1.20.5.340">
    <property type="match status" value="1"/>
</dbReference>
<sequence length="388" mass="42118">MERGEVMRRWGVLLLVGVFSLGVAQSWSRDAVDSLMREGIVYGYPSGEIKPEAYARRGEVFTLLWRVILTYRLKDPQSLTKEDIERLKGLLATVEELSRALRDQGQVLSAYSDAIKELRQALEKAQADATTLAGEAGKKAEEALVQLREWSERLSNLEAATYKGLRDFREEVNMLAGVIRDLDGKVKALEEALTGKTGEISTRFAEFQGALARLEGVVSKAEEEIAGVRNFLARLDELSLRVGTLEEQVKALKEEVAKLRAEIPKREVLSPFGLQVSLSGISPLAGMMRVGYALSEGFGFYLRGAYDLGFYGAVGVVSVHQASPFTLTTTLGVGRGFYGPGFTYGELGVGFGGKLFGALGLGAEGVLSFPIGTGPSVARFGVGVIYGW</sequence>
<evidence type="ECO:0000313" key="3">
    <source>
        <dbReference type="EMBL" id="RTH02529.1"/>
    </source>
</evidence>
<feature type="coiled-coil region" evidence="1">
    <location>
        <begin position="84"/>
        <end position="160"/>
    </location>
</feature>
<feature type="domain" description="SLH" evidence="2">
    <location>
        <begin position="15"/>
        <end position="78"/>
    </location>
</feature>
<proteinExistence type="predicted"/>
<dbReference type="EMBL" id="PELP01000333">
    <property type="protein sequence ID" value="RTH02529.1"/>
    <property type="molecule type" value="Genomic_DNA"/>
</dbReference>
<dbReference type="InterPro" id="IPR001119">
    <property type="entry name" value="SLH_dom"/>
</dbReference>
<evidence type="ECO:0000256" key="1">
    <source>
        <dbReference type="SAM" id="Coils"/>
    </source>
</evidence>
<comment type="caution">
    <text evidence="3">The sequence shown here is derived from an EMBL/GenBank/DDBJ whole genome shotgun (WGS) entry which is preliminary data.</text>
</comment>
<reference evidence="3 4" key="1">
    <citation type="journal article" date="2019" name="Extremophiles">
        <title>Biogeography of thermophiles and predominance of Thermus scotoductus in domestic water heaters.</title>
        <authorList>
            <person name="Wilpiszeski R.L."/>
            <person name="Zhang Z."/>
            <person name="House C.H."/>
        </authorList>
    </citation>
    <scope>NUCLEOTIDE SEQUENCE [LARGE SCALE GENOMIC DNA]</scope>
    <source>
        <strain evidence="3 4">34_S34</strain>
    </source>
</reference>